<accession>A0A8S9YEE9</accession>
<feature type="region of interest" description="Disordered" evidence="5">
    <location>
        <begin position="286"/>
        <end position="310"/>
    </location>
</feature>
<keyword evidence="9" id="KW-1185">Reference proteome</keyword>
<dbReference type="AlphaFoldDB" id="A0A8S9YEE9"/>
<name>A0A8S9YEE9_9TREM</name>
<dbReference type="PANTHER" id="PTHR12953:SF0">
    <property type="entry name" value="SUN DOMAIN-CONTAINING OSSIFICATION FACTOR"/>
    <property type="match status" value="1"/>
</dbReference>
<dbReference type="Proteomes" id="UP000822476">
    <property type="component" value="Unassembled WGS sequence"/>
</dbReference>
<keyword evidence="3 6" id="KW-1133">Transmembrane helix</keyword>
<feature type="domain" description="SUN" evidence="7">
    <location>
        <begin position="341"/>
        <end position="485"/>
    </location>
</feature>
<dbReference type="EMBL" id="JTDE01008049">
    <property type="protein sequence ID" value="KAF7236061.1"/>
    <property type="molecule type" value="Genomic_DNA"/>
</dbReference>
<dbReference type="PROSITE" id="PS51469">
    <property type="entry name" value="SUN"/>
    <property type="match status" value="1"/>
</dbReference>
<evidence type="ECO:0000313" key="8">
    <source>
        <dbReference type="EMBL" id="KAF7236061.1"/>
    </source>
</evidence>
<dbReference type="Pfam" id="PF07738">
    <property type="entry name" value="Sad1_UNC"/>
    <property type="match status" value="1"/>
</dbReference>
<gene>
    <name evidence="8" type="ORF">EG68_12131</name>
</gene>
<comment type="subcellular location">
    <subcellularLocation>
        <location evidence="1">Endomembrane system</location>
    </subcellularLocation>
</comment>
<dbReference type="InterPro" id="IPR012919">
    <property type="entry name" value="SUN_dom"/>
</dbReference>
<dbReference type="InterPro" id="IPR045120">
    <property type="entry name" value="Suco/Slp1-like"/>
</dbReference>
<comment type="caution">
    <text evidence="8">The sequence shown here is derived from an EMBL/GenBank/DDBJ whole genome shotgun (WGS) entry which is preliminary data.</text>
</comment>
<feature type="transmembrane region" description="Helical" evidence="6">
    <location>
        <begin position="32"/>
        <end position="55"/>
    </location>
</feature>
<evidence type="ECO:0000256" key="6">
    <source>
        <dbReference type="SAM" id="Phobius"/>
    </source>
</evidence>
<evidence type="ECO:0000256" key="4">
    <source>
        <dbReference type="ARBA" id="ARBA00023136"/>
    </source>
</evidence>
<organism evidence="8 9">
    <name type="scientific">Paragonimus skrjabini miyazakii</name>
    <dbReference type="NCBI Taxonomy" id="59628"/>
    <lineage>
        <taxon>Eukaryota</taxon>
        <taxon>Metazoa</taxon>
        <taxon>Spiralia</taxon>
        <taxon>Lophotrochozoa</taxon>
        <taxon>Platyhelminthes</taxon>
        <taxon>Trematoda</taxon>
        <taxon>Digenea</taxon>
        <taxon>Plagiorchiida</taxon>
        <taxon>Troglotremata</taxon>
        <taxon>Troglotrematidae</taxon>
        <taxon>Paragonimus</taxon>
    </lineage>
</organism>
<dbReference type="GO" id="GO:0012505">
    <property type="term" value="C:endomembrane system"/>
    <property type="evidence" value="ECO:0007669"/>
    <property type="project" value="UniProtKB-SubCell"/>
</dbReference>
<reference evidence="8" key="1">
    <citation type="submission" date="2019-07" db="EMBL/GenBank/DDBJ databases">
        <title>Annotation for the trematode Paragonimus miyazaki's.</title>
        <authorList>
            <person name="Choi Y.-J."/>
        </authorList>
    </citation>
    <scope>NUCLEOTIDE SEQUENCE</scope>
    <source>
        <strain evidence="8">Japan</strain>
    </source>
</reference>
<dbReference type="PANTHER" id="PTHR12953">
    <property type="entry name" value="MEMBRANE PROTEIN CH1 RELATED"/>
    <property type="match status" value="1"/>
</dbReference>
<keyword evidence="2 6" id="KW-0812">Transmembrane</keyword>
<evidence type="ECO:0000256" key="3">
    <source>
        <dbReference type="ARBA" id="ARBA00022989"/>
    </source>
</evidence>
<dbReference type="GO" id="GO:0005737">
    <property type="term" value="C:cytoplasm"/>
    <property type="evidence" value="ECO:0007669"/>
    <property type="project" value="TreeGrafter"/>
</dbReference>
<feature type="compositionally biased region" description="Polar residues" evidence="5">
    <location>
        <begin position="292"/>
        <end position="310"/>
    </location>
</feature>
<sequence length="485" mass="53243">MNHSPAKWVDDVLGKLSIRKISFFVVCPNETFFHLFVSWVIFAAQFLSSLLKLWVYSVYVVRSEFLTEESFGKDIERTGDLLGSTTPPAMKTSSTLLHCNWNSLALLNYIFTRSDTSIFNNKILGVNLLTAGKTDKTTSNPAEALHESKTSVAFSTLGVTHPTEVQTPAQLSPDTEDLLSNSDVLRESDLTIDLPPLEDASTGGIDEHQIPTFNEFHAMVSEGNGNTNGVGRSTGFSRDDFQHMDVPSRLTNARATFKEAPMMSGSHSASALSVNESESNIQAITDDEHFSYSETKSNVSNDEVDSSGSRVSKSILKDQIGDAFGAQVSSKSAELNVENANNEAVPDDPLGSDASHSSEVPVTLRRNVAAVGCFAKLLEASKAIKNPEAILNENSDEYMNVPCSADKWFIIEACEPVQLRDIELANYELFSSRVKTFRVSVSDRYPAKSWDVIGVFTARDVKGRQTFNVSSDKLIKYIKVSAFLL</sequence>
<keyword evidence="4 6" id="KW-0472">Membrane</keyword>
<evidence type="ECO:0000256" key="2">
    <source>
        <dbReference type="ARBA" id="ARBA00022692"/>
    </source>
</evidence>
<proteinExistence type="predicted"/>
<dbReference type="GO" id="GO:0016020">
    <property type="term" value="C:membrane"/>
    <property type="evidence" value="ECO:0007669"/>
    <property type="project" value="InterPro"/>
</dbReference>
<evidence type="ECO:0000313" key="9">
    <source>
        <dbReference type="Proteomes" id="UP000822476"/>
    </source>
</evidence>
<evidence type="ECO:0000259" key="7">
    <source>
        <dbReference type="PROSITE" id="PS51469"/>
    </source>
</evidence>
<evidence type="ECO:0000256" key="5">
    <source>
        <dbReference type="SAM" id="MobiDB-lite"/>
    </source>
</evidence>
<dbReference type="OrthoDB" id="266334at2759"/>
<protein>
    <recommendedName>
        <fullName evidence="7">SUN domain-containing protein</fullName>
    </recommendedName>
</protein>
<dbReference type="GO" id="GO:0034975">
    <property type="term" value="P:protein folding in endoplasmic reticulum"/>
    <property type="evidence" value="ECO:0007669"/>
    <property type="project" value="TreeGrafter"/>
</dbReference>
<evidence type="ECO:0000256" key="1">
    <source>
        <dbReference type="ARBA" id="ARBA00004308"/>
    </source>
</evidence>